<keyword evidence="3" id="KW-0732">Signal</keyword>
<dbReference type="Pfam" id="PF00135">
    <property type="entry name" value="COesterase"/>
    <property type="match status" value="1"/>
</dbReference>
<dbReference type="GO" id="GO:0016787">
    <property type="term" value="F:hydrolase activity"/>
    <property type="evidence" value="ECO:0007669"/>
    <property type="project" value="UniProtKB-KW"/>
</dbReference>
<dbReference type="Proteomes" id="UP000248405">
    <property type="component" value="Unassembled WGS sequence"/>
</dbReference>
<dbReference type="CDD" id="cd09080">
    <property type="entry name" value="TDP2"/>
    <property type="match status" value="1"/>
</dbReference>
<organism evidence="5 6">
    <name type="scientific">Aspergillus vadensis (strain CBS 113365 / IMI 142717 / IBT 24658)</name>
    <dbReference type="NCBI Taxonomy" id="1448311"/>
    <lineage>
        <taxon>Eukaryota</taxon>
        <taxon>Fungi</taxon>
        <taxon>Dikarya</taxon>
        <taxon>Ascomycota</taxon>
        <taxon>Pezizomycotina</taxon>
        <taxon>Eurotiomycetes</taxon>
        <taxon>Eurotiomycetidae</taxon>
        <taxon>Eurotiales</taxon>
        <taxon>Aspergillaceae</taxon>
        <taxon>Aspergillus</taxon>
        <taxon>Aspergillus subgen. Circumdati</taxon>
    </lineage>
</organism>
<dbReference type="Gene3D" id="3.40.50.1820">
    <property type="entry name" value="alpha/beta hydrolase"/>
    <property type="match status" value="1"/>
</dbReference>
<keyword evidence="2" id="KW-0378">Hydrolase</keyword>
<sequence length="1062" mass="116667">MFVSLNVLVAPAVFIAAAVATSVPTIARAASDSRSDDTTVFFENDGNWTSHGTKPSALFINTASSYADANAVCTAQNETLLSCDEFANFENLFSYQRYLGRITTDQLFWSSCSSSSPTSWRGVVQSSTNSTSNLPFLCTNSAPLVDKVDTDYSAFPHVNVTYNGTTFEGMRDHMAFRFAGIRFAQPPTGNLRFQPAQPWNHTIPYVNATSYGPACLQFGYFDGNSHLNMGAYLSDPWGNSEDCLFLNIWTPHIPSADSLDPHSGKPVMVWIYGGGDTQGSAADSTFDGASLASRSDVVVVSFNYRVNIFGLLALNDGELNGNYMMTDKIQALRWVRQHIAGFGGNPKNVTIFGQSAGGSSVNDLITCPAIIGEDLFQNGIVQSGKSNVATAEVAAAYALPYIEKFCNGTATQRASCLRSLSAETLLDISNNSISWYTVIDGHYSADYTQARYALGAQYINSVNVLTGNMLEEYQSLATTTLWPSMSNFSEALEILISDAAINEAQAEAALNSGLYAITNNTVYNGSTTYTSVYNASVHLGTEGQLYCDGTLLQWVAAASWAFKSHWFYIHNRGYALSYYDFYDLCTFPVGKPDTPYYRCHSSDLYEVFGTYYIFDQPVRVPEDIYYTNAIQDMWGAFARTGNPNVDPAYLKARSYDSTIDFFFGFEWPQFTVTSPRVASLQYPGPQEHCGVLLPHVTNPSAPTASAHVLGNWRGSIDHGWSAIFPTPSSLLSTFSTHSIQDMEIFTRAQTSFLSWKHGTPLPSGAYASPKFQSWHTFDPVQGWIATGSDIDTNTPADPAGGADTSRLVLLTWNIDATSPQTEKRVTEIITCIIGLDPRVHIIFLQEVSKPALQQILKDERIRELWLSSECDDTSWGGQSFAVMTLLSKARFTTNAAIGPIWRVKFPSHFARDALCCDIFVPSPKDSRPTRIRLVNVHLDSLPIKPSHRPKQVSIVTSLLRVAGQGLVAGDFNPVLDEDNGLLEKNGLVDAWVTLRPEEPGFTWGLDGKQPFPPNRLDRIGILGLQPHDIKIIEPKPISGSSHDEPLWSDHHALVCSFGLVDE</sequence>
<evidence type="ECO:0000256" key="3">
    <source>
        <dbReference type="SAM" id="SignalP"/>
    </source>
</evidence>
<dbReference type="Gene3D" id="3.60.10.10">
    <property type="entry name" value="Endonuclease/exonuclease/phosphatase"/>
    <property type="match status" value="1"/>
</dbReference>
<dbReference type="OrthoDB" id="408631at2759"/>
<dbReference type="SUPFAM" id="SSF53474">
    <property type="entry name" value="alpha/beta-Hydrolases"/>
    <property type="match status" value="1"/>
</dbReference>
<proteinExistence type="inferred from homology"/>
<dbReference type="InterPro" id="IPR050309">
    <property type="entry name" value="Type-B_Carboxylest/Lipase"/>
</dbReference>
<protein>
    <submittedName>
        <fullName evidence="5">Alpha/beta-hydrolase</fullName>
    </submittedName>
</protein>
<dbReference type="AlphaFoldDB" id="A0A319BFJ5"/>
<dbReference type="EMBL" id="KZ821619">
    <property type="protein sequence ID" value="PYH70911.1"/>
    <property type="molecule type" value="Genomic_DNA"/>
</dbReference>
<name>A0A319BFJ5_ASPVC</name>
<dbReference type="InterPro" id="IPR019819">
    <property type="entry name" value="Carboxylesterase_B_CS"/>
</dbReference>
<dbReference type="GeneID" id="37214541"/>
<feature type="signal peptide" evidence="3">
    <location>
        <begin position="1"/>
        <end position="20"/>
    </location>
</feature>
<feature type="domain" description="Carboxylesterase type B" evidence="4">
    <location>
        <begin position="166"/>
        <end position="681"/>
    </location>
</feature>
<evidence type="ECO:0000256" key="1">
    <source>
        <dbReference type="ARBA" id="ARBA00005964"/>
    </source>
</evidence>
<evidence type="ECO:0000259" key="4">
    <source>
        <dbReference type="Pfam" id="PF00135"/>
    </source>
</evidence>
<comment type="similarity">
    <text evidence="1">Belongs to the type-B carboxylesterase/lipase family.</text>
</comment>
<dbReference type="SUPFAM" id="SSF56219">
    <property type="entry name" value="DNase I-like"/>
    <property type="match status" value="1"/>
</dbReference>
<accession>A0A319BFJ5</accession>
<dbReference type="PROSITE" id="PS00122">
    <property type="entry name" value="CARBOXYLESTERASE_B_1"/>
    <property type="match status" value="1"/>
</dbReference>
<keyword evidence="6" id="KW-1185">Reference proteome</keyword>
<evidence type="ECO:0000313" key="6">
    <source>
        <dbReference type="Proteomes" id="UP000248405"/>
    </source>
</evidence>
<gene>
    <name evidence="5" type="ORF">BO88DRAFT_442372</name>
</gene>
<dbReference type="InterPro" id="IPR029058">
    <property type="entry name" value="AB_hydrolase_fold"/>
</dbReference>
<dbReference type="InterPro" id="IPR019826">
    <property type="entry name" value="Carboxylesterase_B_AS"/>
</dbReference>
<reference evidence="5" key="1">
    <citation type="submission" date="2016-12" db="EMBL/GenBank/DDBJ databases">
        <title>The genomes of Aspergillus section Nigri reveals drivers in fungal speciation.</title>
        <authorList>
            <consortium name="DOE Joint Genome Institute"/>
            <person name="Vesth T.C."/>
            <person name="Nybo J."/>
            <person name="Theobald S."/>
            <person name="Brandl J."/>
            <person name="Frisvad J.C."/>
            <person name="Nielsen K.F."/>
            <person name="Lyhne E.K."/>
            <person name="Kogle M.E."/>
            <person name="Kuo A."/>
            <person name="Riley R."/>
            <person name="Clum A."/>
            <person name="Nolan M."/>
            <person name="Lipzen A."/>
            <person name="Salamov A."/>
            <person name="Henrissat B."/>
            <person name="Wiebenga A."/>
            <person name="De Vries R.P."/>
            <person name="Grigoriev I.V."/>
            <person name="Mortensen U.H."/>
            <person name="Andersen M.R."/>
            <person name="Baker S.E."/>
        </authorList>
    </citation>
    <scope>NUCLEOTIDE SEQUENCE [LARGE SCALE GENOMIC DNA]</scope>
    <source>
        <strain evidence="5">CBS 113365</strain>
    </source>
</reference>
<dbReference type="InterPro" id="IPR002018">
    <property type="entry name" value="CarbesteraseB"/>
</dbReference>
<dbReference type="PROSITE" id="PS00941">
    <property type="entry name" value="CARBOXYLESTERASE_B_2"/>
    <property type="match status" value="1"/>
</dbReference>
<evidence type="ECO:0000313" key="5">
    <source>
        <dbReference type="EMBL" id="PYH70911.1"/>
    </source>
</evidence>
<evidence type="ECO:0000256" key="2">
    <source>
        <dbReference type="ARBA" id="ARBA00022801"/>
    </source>
</evidence>
<dbReference type="InterPro" id="IPR036691">
    <property type="entry name" value="Endo/exonu/phosph_ase_sf"/>
</dbReference>
<feature type="chain" id="PRO_5016285446" evidence="3">
    <location>
        <begin position="21"/>
        <end position="1062"/>
    </location>
</feature>
<dbReference type="PANTHER" id="PTHR11559">
    <property type="entry name" value="CARBOXYLESTERASE"/>
    <property type="match status" value="1"/>
</dbReference>
<dbReference type="RefSeq" id="XP_025564705.1">
    <property type="nucleotide sequence ID" value="XM_025709949.1"/>
</dbReference>